<sequence>MKIGIIGAGSVGGNLTRRLTTLGHDVRVANSRGPRPLPHSPMRPAR</sequence>
<dbReference type="EMBL" id="JBHUCP010000045">
    <property type="protein sequence ID" value="MFD1534781.1"/>
    <property type="molecule type" value="Genomic_DNA"/>
</dbReference>
<comment type="caution">
    <text evidence="3">The sequence shown here is derived from an EMBL/GenBank/DDBJ whole genome shotgun (WGS) entry which is preliminary data.</text>
</comment>
<reference evidence="4" key="1">
    <citation type="journal article" date="2019" name="Int. J. Syst. Evol. Microbiol.">
        <title>The Global Catalogue of Microorganisms (GCM) 10K type strain sequencing project: providing services to taxonomists for standard genome sequencing and annotation.</title>
        <authorList>
            <consortium name="The Broad Institute Genomics Platform"/>
            <consortium name="The Broad Institute Genome Sequencing Center for Infectious Disease"/>
            <person name="Wu L."/>
            <person name="Ma J."/>
        </authorList>
    </citation>
    <scope>NUCLEOTIDE SEQUENCE [LARGE SCALE GENOMIC DNA]</scope>
    <source>
        <strain evidence="4">JCM 12165</strain>
    </source>
</reference>
<accession>A0ABW4FXT4</accession>
<dbReference type="Proteomes" id="UP001597145">
    <property type="component" value="Unassembled WGS sequence"/>
</dbReference>
<keyword evidence="4" id="KW-1185">Reference proteome</keyword>
<evidence type="ECO:0000313" key="3">
    <source>
        <dbReference type="EMBL" id="MFD1534781.1"/>
    </source>
</evidence>
<name>A0ABW4FXT4_9PSEU</name>
<dbReference type="SUPFAM" id="SSF51735">
    <property type="entry name" value="NAD(P)-binding Rossmann-fold domains"/>
    <property type="match status" value="1"/>
</dbReference>
<feature type="compositionally biased region" description="Pro residues" evidence="1">
    <location>
        <begin position="35"/>
        <end position="46"/>
    </location>
</feature>
<feature type="region of interest" description="Disordered" evidence="1">
    <location>
        <begin position="25"/>
        <end position="46"/>
    </location>
</feature>
<evidence type="ECO:0000259" key="2">
    <source>
        <dbReference type="Pfam" id="PF03807"/>
    </source>
</evidence>
<dbReference type="InterPro" id="IPR028939">
    <property type="entry name" value="P5C_Rdtase_cat_N"/>
</dbReference>
<evidence type="ECO:0000313" key="4">
    <source>
        <dbReference type="Proteomes" id="UP001597145"/>
    </source>
</evidence>
<proteinExistence type="predicted"/>
<organism evidence="3 4">
    <name type="scientific">Pseudonocardia aurantiaca</name>
    <dbReference type="NCBI Taxonomy" id="75290"/>
    <lineage>
        <taxon>Bacteria</taxon>
        <taxon>Bacillati</taxon>
        <taxon>Actinomycetota</taxon>
        <taxon>Actinomycetes</taxon>
        <taxon>Pseudonocardiales</taxon>
        <taxon>Pseudonocardiaceae</taxon>
        <taxon>Pseudonocardia</taxon>
    </lineage>
</organism>
<dbReference type="Gene3D" id="3.40.50.720">
    <property type="entry name" value="NAD(P)-binding Rossmann-like Domain"/>
    <property type="match status" value="1"/>
</dbReference>
<protein>
    <submittedName>
        <fullName evidence="3">NAD(P)-binding domain-containing protein</fullName>
    </submittedName>
</protein>
<dbReference type="Pfam" id="PF03807">
    <property type="entry name" value="F420_oxidored"/>
    <property type="match status" value="1"/>
</dbReference>
<gene>
    <name evidence="3" type="ORF">ACFSCY_35720</name>
</gene>
<feature type="domain" description="Pyrroline-5-carboxylate reductase catalytic N-terminal" evidence="2">
    <location>
        <begin position="2"/>
        <end position="35"/>
    </location>
</feature>
<dbReference type="RefSeq" id="WP_343982447.1">
    <property type="nucleotide sequence ID" value="NZ_BAAAJG010000015.1"/>
</dbReference>
<dbReference type="InterPro" id="IPR036291">
    <property type="entry name" value="NAD(P)-bd_dom_sf"/>
</dbReference>
<evidence type="ECO:0000256" key="1">
    <source>
        <dbReference type="SAM" id="MobiDB-lite"/>
    </source>
</evidence>